<dbReference type="Pfam" id="PF17876">
    <property type="entry name" value="CSD2"/>
    <property type="match status" value="1"/>
</dbReference>
<accession>A0AAJ1Q5N2</accession>
<dbReference type="PANTHER" id="PTHR23355">
    <property type="entry name" value="RIBONUCLEASE"/>
    <property type="match status" value="1"/>
</dbReference>
<dbReference type="InterPro" id="IPR022966">
    <property type="entry name" value="RNase_II/R_CS"/>
</dbReference>
<feature type="compositionally biased region" description="Basic residues" evidence="9">
    <location>
        <begin position="757"/>
        <end position="773"/>
    </location>
</feature>
<dbReference type="InterPro" id="IPR011129">
    <property type="entry name" value="CSD"/>
</dbReference>
<keyword evidence="4 8" id="KW-0540">Nuclease</keyword>
<dbReference type="InterPro" id="IPR012340">
    <property type="entry name" value="NA-bd_OB-fold"/>
</dbReference>
<dbReference type="HAMAP" id="MF_01895">
    <property type="entry name" value="RNase_R"/>
    <property type="match status" value="1"/>
</dbReference>
<feature type="domain" description="S1 motif" evidence="10">
    <location>
        <begin position="638"/>
        <end position="718"/>
    </location>
</feature>
<dbReference type="InterPro" id="IPR050180">
    <property type="entry name" value="RNR_Ribonuclease"/>
</dbReference>
<dbReference type="AlphaFoldDB" id="A0AAJ1Q5N2"/>
<dbReference type="RefSeq" id="WP_285066321.1">
    <property type="nucleotide sequence ID" value="NZ_JASOOE010000017.1"/>
</dbReference>
<evidence type="ECO:0000256" key="5">
    <source>
        <dbReference type="ARBA" id="ARBA00022801"/>
    </source>
</evidence>
<dbReference type="SUPFAM" id="SSF50249">
    <property type="entry name" value="Nucleic acid-binding proteins"/>
    <property type="match status" value="4"/>
</dbReference>
<feature type="compositionally biased region" description="Basic residues" evidence="9">
    <location>
        <begin position="781"/>
        <end position="795"/>
    </location>
</feature>
<evidence type="ECO:0000256" key="9">
    <source>
        <dbReference type="SAM" id="MobiDB-lite"/>
    </source>
</evidence>
<organism evidence="11 12">
    <name type="scientific">Facklamia hominis</name>
    <dbReference type="NCBI Taxonomy" id="178214"/>
    <lineage>
        <taxon>Bacteria</taxon>
        <taxon>Bacillati</taxon>
        <taxon>Bacillota</taxon>
        <taxon>Bacilli</taxon>
        <taxon>Lactobacillales</taxon>
        <taxon>Aerococcaceae</taxon>
        <taxon>Facklamia</taxon>
    </lineage>
</organism>
<keyword evidence="5 8" id="KW-0378">Hydrolase</keyword>
<comment type="function">
    <text evidence="8">3'-5' exoribonuclease that releases 5'-nucleoside monophosphates and is involved in maturation of structured RNAs.</text>
</comment>
<proteinExistence type="inferred from homology"/>
<dbReference type="Pfam" id="PF00575">
    <property type="entry name" value="S1"/>
    <property type="match status" value="1"/>
</dbReference>
<comment type="catalytic activity">
    <reaction evidence="1 8">
        <text>Exonucleolytic cleavage in the 3'- to 5'-direction to yield nucleoside 5'-phosphates.</text>
        <dbReference type="EC" id="3.1.13.1"/>
    </reaction>
</comment>
<comment type="caution">
    <text evidence="11">The sequence shown here is derived from an EMBL/GenBank/DDBJ whole genome shotgun (WGS) entry which is preliminary data.</text>
</comment>
<feature type="region of interest" description="Disordered" evidence="9">
    <location>
        <begin position="731"/>
        <end position="795"/>
    </location>
</feature>
<evidence type="ECO:0000313" key="12">
    <source>
        <dbReference type="Proteomes" id="UP001229251"/>
    </source>
</evidence>
<dbReference type="Pfam" id="PF00773">
    <property type="entry name" value="RNB"/>
    <property type="match status" value="1"/>
</dbReference>
<keyword evidence="7 8" id="KW-0694">RNA-binding</keyword>
<evidence type="ECO:0000256" key="8">
    <source>
        <dbReference type="HAMAP-Rule" id="MF_01895"/>
    </source>
</evidence>
<dbReference type="InterPro" id="IPR013223">
    <property type="entry name" value="RNase_B_OB_dom"/>
</dbReference>
<evidence type="ECO:0000256" key="2">
    <source>
        <dbReference type="ARBA" id="ARBA00004496"/>
    </source>
</evidence>
<evidence type="ECO:0000256" key="3">
    <source>
        <dbReference type="ARBA" id="ARBA00022490"/>
    </source>
</evidence>
<dbReference type="NCBIfam" id="TIGR00358">
    <property type="entry name" value="3_prime_RNase"/>
    <property type="match status" value="1"/>
</dbReference>
<name>A0AAJ1Q5N2_9LACT</name>
<dbReference type="GO" id="GO:0006402">
    <property type="term" value="P:mRNA catabolic process"/>
    <property type="evidence" value="ECO:0007669"/>
    <property type="project" value="TreeGrafter"/>
</dbReference>
<dbReference type="SMART" id="SM00357">
    <property type="entry name" value="CSP"/>
    <property type="match status" value="1"/>
</dbReference>
<evidence type="ECO:0000259" key="10">
    <source>
        <dbReference type="PROSITE" id="PS50126"/>
    </source>
</evidence>
<dbReference type="Pfam" id="PF08206">
    <property type="entry name" value="OB_RNB"/>
    <property type="match status" value="1"/>
</dbReference>
<dbReference type="GO" id="GO:0005829">
    <property type="term" value="C:cytosol"/>
    <property type="evidence" value="ECO:0007669"/>
    <property type="project" value="TreeGrafter"/>
</dbReference>
<dbReference type="InterPro" id="IPR011805">
    <property type="entry name" value="RNase_R"/>
</dbReference>
<sequence>MNLSKIELRILDFLQKSPEKAYSSQELAQALNYQGTKNYKKLIKALAFLERINQLQLTKQGHFKLVNNKSTVEGLYRANDKGYGFISYDEQESDLFVPKGKNGGAMDGDRVIARILRTVDPTTGKGSEAEIIEILERKASQVVGEFFAYDQDQRKRTGYLGYVKPQGAFNEHVQVLIDDQGIRPVDHMICIVKIREYPSPDQPNRMVGLVAKEIGHRDEPGVDILSILFQFNIPHEFPETVLEEAAAVPQEIDQKDLKGREDLRSELIMTIDGADAKDLDDAISLTKLSNGHYLLGVHIADVSHYVRENSPLDREACERGTSVYLTDRVVPMLPQRLSNGICSLHPHEDRLCLSCQMEIDQKGHVVKHRLFKSVINSSYRMTYDAVNQILTGDTHLRTQYEEIVPMLEEMTDLHHVLVKMRQERGALDFDAPEAQVIVDESGHPLDIKLRQRQTGERLIESFMLAANETVARHYLLKQFPFIYRIHEQPDASKMDRFAEFLTTFGLILRGDTAKIRPKALQTALNKIKDQPYEQAVSTMMLRSMQQAKYSEQPLGHYGLAAEDYTHFTSPIRRYPDLIVHRLVSNYLDHQPSQKERDRWEDKLPGIAIHSSQMERRAVEAERETDALKKAEFMVDKVGETYWGTISSVTSFGIFVALENTVEGLVKLTSLTDDYYQYNPQHLLLIGERTHKIYRIGQKVQVEVASVSVEDREIDFTLLDAQPVEGLDSTALIKASRKKRKPKGKADASSTSKMTGSKARRSRHSQRKGHKNKQNKSFVIKQGRKHKKSSKRHRSS</sequence>
<dbReference type="CDD" id="cd04471">
    <property type="entry name" value="S1_RNase_R"/>
    <property type="match status" value="1"/>
</dbReference>
<evidence type="ECO:0000256" key="6">
    <source>
        <dbReference type="ARBA" id="ARBA00022839"/>
    </source>
</evidence>
<dbReference type="PROSITE" id="PS50126">
    <property type="entry name" value="S1"/>
    <property type="match status" value="1"/>
</dbReference>
<dbReference type="NCBIfam" id="TIGR02063">
    <property type="entry name" value="RNase_R"/>
    <property type="match status" value="1"/>
</dbReference>
<dbReference type="PROSITE" id="PS01175">
    <property type="entry name" value="RIBONUCLEASE_II"/>
    <property type="match status" value="1"/>
</dbReference>
<comment type="similarity">
    <text evidence="8">Belongs to the RNR ribonuclease family. RNase R subfamily.</text>
</comment>
<dbReference type="InterPro" id="IPR040476">
    <property type="entry name" value="CSD2"/>
</dbReference>
<dbReference type="InterPro" id="IPR001900">
    <property type="entry name" value="RNase_II/R"/>
</dbReference>
<evidence type="ECO:0000256" key="1">
    <source>
        <dbReference type="ARBA" id="ARBA00001849"/>
    </source>
</evidence>
<dbReference type="Gene3D" id="2.40.50.140">
    <property type="entry name" value="Nucleic acid-binding proteins"/>
    <property type="match status" value="2"/>
</dbReference>
<dbReference type="PANTHER" id="PTHR23355:SF9">
    <property type="entry name" value="DIS3-LIKE EXONUCLEASE 2"/>
    <property type="match status" value="1"/>
</dbReference>
<dbReference type="GO" id="GO:0008859">
    <property type="term" value="F:exoribonuclease II activity"/>
    <property type="evidence" value="ECO:0007669"/>
    <property type="project" value="UniProtKB-UniRule"/>
</dbReference>
<evidence type="ECO:0000313" key="11">
    <source>
        <dbReference type="EMBL" id="MDK7187900.1"/>
    </source>
</evidence>
<dbReference type="SMART" id="SM00955">
    <property type="entry name" value="RNB"/>
    <property type="match status" value="1"/>
</dbReference>
<protein>
    <recommendedName>
        <fullName evidence="8">Ribonuclease R</fullName>
        <shortName evidence="8">RNase R</shortName>
        <ecNumber evidence="8">3.1.13.1</ecNumber>
    </recommendedName>
</protein>
<gene>
    <name evidence="8 11" type="primary">rnr</name>
    <name evidence="11" type="ORF">QP433_07890</name>
</gene>
<keyword evidence="3 8" id="KW-0963">Cytoplasm</keyword>
<dbReference type="InterPro" id="IPR003029">
    <property type="entry name" value="S1_domain"/>
</dbReference>
<evidence type="ECO:0000256" key="7">
    <source>
        <dbReference type="ARBA" id="ARBA00022884"/>
    </source>
</evidence>
<dbReference type="Proteomes" id="UP001229251">
    <property type="component" value="Unassembled WGS sequence"/>
</dbReference>
<dbReference type="GO" id="GO:0003723">
    <property type="term" value="F:RNA binding"/>
    <property type="evidence" value="ECO:0007669"/>
    <property type="project" value="UniProtKB-UniRule"/>
</dbReference>
<dbReference type="SMART" id="SM00316">
    <property type="entry name" value="S1"/>
    <property type="match status" value="1"/>
</dbReference>
<reference evidence="11" key="1">
    <citation type="submission" date="2023-05" db="EMBL/GenBank/DDBJ databases">
        <title>Cataloging the Phylogenetic Diversity of Human Bladder Bacteria.</title>
        <authorList>
            <person name="Du J."/>
        </authorList>
    </citation>
    <scope>NUCLEOTIDE SEQUENCE</scope>
    <source>
        <strain evidence="11">UMB1231</strain>
    </source>
</reference>
<dbReference type="EC" id="3.1.13.1" evidence="8"/>
<evidence type="ECO:0000256" key="4">
    <source>
        <dbReference type="ARBA" id="ARBA00022722"/>
    </source>
</evidence>
<dbReference type="InterPro" id="IPR004476">
    <property type="entry name" value="RNase_II/RNase_R"/>
</dbReference>
<dbReference type="EMBL" id="JASOOE010000017">
    <property type="protein sequence ID" value="MDK7187900.1"/>
    <property type="molecule type" value="Genomic_DNA"/>
</dbReference>
<keyword evidence="6 8" id="KW-0269">Exonuclease</keyword>
<comment type="subcellular location">
    <subcellularLocation>
        <location evidence="2 8">Cytoplasm</location>
    </subcellularLocation>
</comment>